<name>A0AAW1D0I9_9HEMI</name>
<sequence length="404" mass="46624">MVFKCLHHSICKLGRSSNYSTKMAKLTIFPIMAVLMVTIVSYTSSLMPDILLEREETNEIQNNPMLSPGRIMVPGPLETEKVACQFDIVKREKISGKCEKLGAAPVSFLKWILRKTTKLCELQRICYGMPSGCSRSQAVEYSLNYSKSLEIKAMTSNLTTIANEGRFNGRNQRTILEKSVMIVLQVKKINPHIHRQFIISFTRCLEHIWGYQQLIHEVETLRLLQFDSSVEEHENKLTRLWTALQPDVPLESRISRQWTDIGFQGDDPKTDFRGMGLLGLDNLVFFAEEYTEAARHVLSHSQHPQFGYSFAIVGINITSMAYNLLKDGAAKTHVYNTCKSVPSMRIFHQFYCYLFYEFDRFWIESKPKNVMQFSYIRNEFENNIRDSLSNQSTVFNINFVVNTV</sequence>
<dbReference type="InterPro" id="IPR006816">
    <property type="entry name" value="ELMO_dom"/>
</dbReference>
<dbReference type="Proteomes" id="UP001461498">
    <property type="component" value="Unassembled WGS sequence"/>
</dbReference>
<proteinExistence type="predicted"/>
<dbReference type="PANTHER" id="PTHR12771">
    <property type="entry name" value="ENGULFMENT AND CELL MOTILITY"/>
    <property type="match status" value="1"/>
</dbReference>
<accession>A0AAW1D0I9</accession>
<evidence type="ECO:0000313" key="3">
    <source>
        <dbReference type="EMBL" id="KAK9504454.1"/>
    </source>
</evidence>
<keyword evidence="1" id="KW-1133">Transmembrane helix</keyword>
<dbReference type="EMBL" id="JAPXFL010000007">
    <property type="protein sequence ID" value="KAK9504454.1"/>
    <property type="molecule type" value="Genomic_DNA"/>
</dbReference>
<organism evidence="3 4">
    <name type="scientific">Rhynocoris fuscipes</name>
    <dbReference type="NCBI Taxonomy" id="488301"/>
    <lineage>
        <taxon>Eukaryota</taxon>
        <taxon>Metazoa</taxon>
        <taxon>Ecdysozoa</taxon>
        <taxon>Arthropoda</taxon>
        <taxon>Hexapoda</taxon>
        <taxon>Insecta</taxon>
        <taxon>Pterygota</taxon>
        <taxon>Neoptera</taxon>
        <taxon>Paraneoptera</taxon>
        <taxon>Hemiptera</taxon>
        <taxon>Heteroptera</taxon>
        <taxon>Panheteroptera</taxon>
        <taxon>Cimicomorpha</taxon>
        <taxon>Reduviidae</taxon>
        <taxon>Harpactorinae</taxon>
        <taxon>Harpactorini</taxon>
        <taxon>Rhynocoris</taxon>
    </lineage>
</organism>
<feature type="domain" description="ELMO" evidence="2">
    <location>
        <begin position="232"/>
        <end position="388"/>
    </location>
</feature>
<dbReference type="GO" id="GO:0005096">
    <property type="term" value="F:GTPase activator activity"/>
    <property type="evidence" value="ECO:0007669"/>
    <property type="project" value="TreeGrafter"/>
</dbReference>
<dbReference type="Pfam" id="PF04727">
    <property type="entry name" value="ELMO_CED12"/>
    <property type="match status" value="1"/>
</dbReference>
<evidence type="ECO:0000256" key="1">
    <source>
        <dbReference type="SAM" id="Phobius"/>
    </source>
</evidence>
<evidence type="ECO:0000313" key="4">
    <source>
        <dbReference type="Proteomes" id="UP001461498"/>
    </source>
</evidence>
<keyword evidence="4" id="KW-1185">Reference proteome</keyword>
<feature type="transmembrane region" description="Helical" evidence="1">
    <location>
        <begin position="23"/>
        <end position="42"/>
    </location>
</feature>
<reference evidence="3 4" key="1">
    <citation type="submission" date="2022-12" db="EMBL/GenBank/DDBJ databases">
        <title>Chromosome-level genome assembly of true bugs.</title>
        <authorList>
            <person name="Ma L."/>
            <person name="Li H."/>
        </authorList>
    </citation>
    <scope>NUCLEOTIDE SEQUENCE [LARGE SCALE GENOMIC DNA]</scope>
    <source>
        <strain evidence="3">Lab_2022b</strain>
    </source>
</reference>
<evidence type="ECO:0000259" key="2">
    <source>
        <dbReference type="PROSITE" id="PS51335"/>
    </source>
</evidence>
<keyword evidence="1" id="KW-0472">Membrane</keyword>
<gene>
    <name evidence="3" type="ORF">O3M35_010779</name>
</gene>
<keyword evidence="1" id="KW-0812">Transmembrane</keyword>
<dbReference type="PANTHER" id="PTHR12771:SF51">
    <property type="entry name" value="LD01482P"/>
    <property type="match status" value="1"/>
</dbReference>
<comment type="caution">
    <text evidence="3">The sequence shown here is derived from an EMBL/GenBank/DDBJ whole genome shotgun (WGS) entry which is preliminary data.</text>
</comment>
<protein>
    <recommendedName>
        <fullName evidence="2">ELMO domain-containing protein</fullName>
    </recommendedName>
</protein>
<dbReference type="AlphaFoldDB" id="A0AAW1D0I9"/>
<dbReference type="PROSITE" id="PS51335">
    <property type="entry name" value="ELMO"/>
    <property type="match status" value="1"/>
</dbReference>
<dbReference type="InterPro" id="IPR050868">
    <property type="entry name" value="ELMO_domain-containing"/>
</dbReference>